<gene>
    <name evidence="2" type="ORF">DFR61_16110</name>
    <name evidence="1" type="ORF">NCTC10597_01100</name>
</gene>
<name>A0A8B4Q9Q1_9BACL</name>
<dbReference type="AlphaFoldDB" id="A0A8B4Q9Q1"/>
<keyword evidence="4" id="KW-1185">Reference proteome</keyword>
<reference evidence="2 4" key="2">
    <citation type="submission" date="2019-03" db="EMBL/GenBank/DDBJ databases">
        <title>Genomic Encyclopedia of Type Strains, Phase IV (KMG-IV): sequencing the most valuable type-strain genomes for metagenomic binning, comparative biology and taxonomic classification.</title>
        <authorList>
            <person name="Goeker M."/>
        </authorList>
    </citation>
    <scope>NUCLEOTIDE SEQUENCE [LARGE SCALE GENOMIC DNA]</scope>
    <source>
        <strain evidence="2 4">DSM 20580</strain>
    </source>
</reference>
<sequence length="82" mass="9127">MNNENKSFYNADGAISLFDSGNIIIKNSVFKNNKLSEDEVSSEDLCGGAIEVHHFFADAMEETSTLIEESIFENNEMSQSVE</sequence>
<evidence type="ECO:0000313" key="3">
    <source>
        <dbReference type="Proteomes" id="UP000254330"/>
    </source>
</evidence>
<organism evidence="1 3">
    <name type="scientific">Kurthia zopfii</name>
    <dbReference type="NCBI Taxonomy" id="1650"/>
    <lineage>
        <taxon>Bacteria</taxon>
        <taxon>Bacillati</taxon>
        <taxon>Bacillota</taxon>
        <taxon>Bacilli</taxon>
        <taxon>Bacillales</taxon>
        <taxon>Caryophanaceae</taxon>
        <taxon>Kurthia</taxon>
    </lineage>
</organism>
<evidence type="ECO:0000313" key="2">
    <source>
        <dbReference type="EMBL" id="TDR32702.1"/>
    </source>
</evidence>
<dbReference type="Proteomes" id="UP000254330">
    <property type="component" value="Unassembled WGS sequence"/>
</dbReference>
<dbReference type="Proteomes" id="UP000294641">
    <property type="component" value="Unassembled WGS sequence"/>
</dbReference>
<evidence type="ECO:0000313" key="4">
    <source>
        <dbReference type="Proteomes" id="UP000294641"/>
    </source>
</evidence>
<accession>A0A8B4Q9Q1</accession>
<reference evidence="1 3" key="1">
    <citation type="submission" date="2018-06" db="EMBL/GenBank/DDBJ databases">
        <authorList>
            <consortium name="Pathogen Informatics"/>
            <person name="Doyle S."/>
        </authorList>
    </citation>
    <scope>NUCLEOTIDE SEQUENCE [LARGE SCALE GENOMIC DNA]</scope>
    <source>
        <strain evidence="1 3">NCTC10597</strain>
    </source>
</reference>
<dbReference type="InterPro" id="IPR011050">
    <property type="entry name" value="Pectin_lyase_fold/virulence"/>
</dbReference>
<dbReference type="EMBL" id="UGNP01000001">
    <property type="protein sequence ID" value="STX09425.1"/>
    <property type="molecule type" value="Genomic_DNA"/>
</dbReference>
<dbReference type="SUPFAM" id="SSF51126">
    <property type="entry name" value="Pectin lyase-like"/>
    <property type="match status" value="1"/>
</dbReference>
<dbReference type="EMBL" id="SNZG01000061">
    <property type="protein sequence ID" value="TDR32702.1"/>
    <property type="molecule type" value="Genomic_DNA"/>
</dbReference>
<protein>
    <submittedName>
        <fullName evidence="1">Uncharacterized protein</fullName>
    </submittedName>
</protein>
<comment type="caution">
    <text evidence="1">The sequence shown here is derived from an EMBL/GenBank/DDBJ whole genome shotgun (WGS) entry which is preliminary data.</text>
</comment>
<proteinExistence type="predicted"/>
<evidence type="ECO:0000313" key="1">
    <source>
        <dbReference type="EMBL" id="STX09425.1"/>
    </source>
</evidence>
<dbReference type="RefSeq" id="WP_109350850.1">
    <property type="nucleotide sequence ID" value="NZ_BJUE01000076.1"/>
</dbReference>